<comment type="caution">
    <text evidence="2">The sequence shown here is derived from an EMBL/GenBank/DDBJ whole genome shotgun (WGS) entry which is preliminary data.</text>
</comment>
<dbReference type="AlphaFoldDB" id="A0A2P6TYN0"/>
<feature type="transmembrane region" description="Helical" evidence="1">
    <location>
        <begin position="93"/>
        <end position="117"/>
    </location>
</feature>
<keyword evidence="1" id="KW-0472">Membrane</keyword>
<dbReference type="OrthoDB" id="524772at2759"/>
<keyword evidence="1" id="KW-0812">Transmembrane</keyword>
<evidence type="ECO:0000313" key="2">
    <source>
        <dbReference type="EMBL" id="PRW59175.1"/>
    </source>
</evidence>
<reference evidence="2 3" key="1">
    <citation type="journal article" date="2018" name="Plant J.">
        <title>Genome sequences of Chlorella sorokiniana UTEX 1602 and Micractinium conductrix SAG 241.80: implications to maltose excretion by a green alga.</title>
        <authorList>
            <person name="Arriola M.B."/>
            <person name="Velmurugan N."/>
            <person name="Zhang Y."/>
            <person name="Plunkett M.H."/>
            <person name="Hondzo H."/>
            <person name="Barney B.M."/>
        </authorList>
    </citation>
    <scope>NUCLEOTIDE SEQUENCE [LARGE SCALE GENOMIC DNA]</scope>
    <source>
        <strain evidence="3">UTEX 1602</strain>
    </source>
</reference>
<feature type="transmembrane region" description="Helical" evidence="1">
    <location>
        <begin position="61"/>
        <end position="81"/>
    </location>
</feature>
<name>A0A2P6TYN0_CHLSO</name>
<accession>A0A2P6TYN0</accession>
<feature type="transmembrane region" description="Helical" evidence="1">
    <location>
        <begin position="151"/>
        <end position="176"/>
    </location>
</feature>
<dbReference type="Proteomes" id="UP000239899">
    <property type="component" value="Unassembled WGS sequence"/>
</dbReference>
<keyword evidence="1" id="KW-1133">Transmembrane helix</keyword>
<evidence type="ECO:0000313" key="3">
    <source>
        <dbReference type="Proteomes" id="UP000239899"/>
    </source>
</evidence>
<keyword evidence="3" id="KW-1185">Reference proteome</keyword>
<dbReference type="EMBL" id="LHPG02000004">
    <property type="protein sequence ID" value="PRW59175.1"/>
    <property type="molecule type" value="Genomic_DNA"/>
</dbReference>
<proteinExistence type="predicted"/>
<gene>
    <name evidence="2" type="ORF">C2E21_2459</name>
</gene>
<protein>
    <submittedName>
        <fullName evidence="2">Jagunal-like protein 1</fullName>
    </submittedName>
</protein>
<feature type="transmembrane region" description="Helical" evidence="1">
    <location>
        <begin position="31"/>
        <end position="49"/>
    </location>
</feature>
<evidence type="ECO:0000256" key="1">
    <source>
        <dbReference type="SAM" id="Phobius"/>
    </source>
</evidence>
<organism evidence="2 3">
    <name type="scientific">Chlorella sorokiniana</name>
    <name type="common">Freshwater green alga</name>
    <dbReference type="NCBI Taxonomy" id="3076"/>
    <lineage>
        <taxon>Eukaryota</taxon>
        <taxon>Viridiplantae</taxon>
        <taxon>Chlorophyta</taxon>
        <taxon>core chlorophytes</taxon>
        <taxon>Trebouxiophyceae</taxon>
        <taxon>Chlorellales</taxon>
        <taxon>Chlorellaceae</taxon>
        <taxon>Chlorella clade</taxon>
        <taxon>Chlorella</taxon>
    </lineage>
</organism>
<sequence>MPPRPTHDGSDHSYRMVIEDRYKRMASMRRTIGVSAVVQLAYICARTLWHSIPFLTGEPRLTLSTEYIFGAGVALFALRAWAFGFGKAHRERLWAIMAYSLGSALLVAECTLIFYMYHIDANMMGRTAGKQYPQMLGKHCAGRLGLPAATLVLIATWFERLLDLVGLVAGFTNVWVTKEYVMERKAQAKEAAAKRE</sequence>